<sequence length="49" mass="5784">MNRNECLNCKYYEKCGRPSRPVKCMGYEKGDNRDETLRETRRHVSSADS</sequence>
<accession>C4Z820</accession>
<dbReference type="EMBL" id="CP001107">
    <property type="protein sequence ID" value="ACR75037.1"/>
    <property type="molecule type" value="Genomic_DNA"/>
</dbReference>
<dbReference type="STRING" id="515619.EUBREC_1277"/>
<dbReference type="AlphaFoldDB" id="C4Z820"/>
<proteinExistence type="predicted"/>
<evidence type="ECO:0000313" key="1">
    <source>
        <dbReference type="EMBL" id="ACR75037.1"/>
    </source>
</evidence>
<dbReference type="PaxDb" id="515619-EUBREC_1277"/>
<dbReference type="Proteomes" id="UP000001477">
    <property type="component" value="Chromosome"/>
</dbReference>
<protein>
    <submittedName>
        <fullName evidence="1">Uncharacterized protein</fullName>
    </submittedName>
</protein>
<dbReference type="HOGENOM" id="CLU_3135804_0_0_9"/>
<dbReference type="KEGG" id="ere:EUBREC_1277"/>
<organism evidence="1 2">
    <name type="scientific">Agathobacter rectalis (strain ATCC 33656 / DSM 3377 / JCM 17463 / KCTC 5835 / VPI 0990)</name>
    <name type="common">Eubacterium rectale</name>
    <dbReference type="NCBI Taxonomy" id="515619"/>
    <lineage>
        <taxon>Bacteria</taxon>
        <taxon>Bacillati</taxon>
        <taxon>Bacillota</taxon>
        <taxon>Clostridia</taxon>
        <taxon>Lachnospirales</taxon>
        <taxon>Lachnospiraceae</taxon>
        <taxon>Agathobacter</taxon>
    </lineage>
</organism>
<gene>
    <name evidence="1" type="ordered locus">EUBREC_1277</name>
</gene>
<reference evidence="1 2" key="1">
    <citation type="journal article" date="2009" name="Proc. Natl. Acad. Sci. U.S.A.">
        <title>Characterizing a model human gut microbiota composed of members of its two dominant bacterial phyla.</title>
        <authorList>
            <person name="Mahowald M.A."/>
            <person name="Rey F.E."/>
            <person name="Seedorf H."/>
            <person name="Turnbaugh P.J."/>
            <person name="Fulton R.S."/>
            <person name="Wollam A."/>
            <person name="Shah N."/>
            <person name="Wang C."/>
            <person name="Magrini V."/>
            <person name="Wilson R.K."/>
            <person name="Cantarel B.L."/>
            <person name="Coutinho P.M."/>
            <person name="Henrissat B."/>
            <person name="Crock L.W."/>
            <person name="Russell A."/>
            <person name="Verberkmoes N.C."/>
            <person name="Hettich R.L."/>
            <person name="Gordon J.I."/>
        </authorList>
    </citation>
    <scope>NUCLEOTIDE SEQUENCE [LARGE SCALE GENOMIC DNA]</scope>
    <source>
        <strain evidence="2">ATCC 33656 / DSM 3377 / JCM 17463 / KCTC 5835 / LMG 30912 / VPI 0990</strain>
    </source>
</reference>
<name>C4Z820_AGARV</name>
<evidence type="ECO:0000313" key="2">
    <source>
        <dbReference type="Proteomes" id="UP000001477"/>
    </source>
</evidence>